<dbReference type="InterPro" id="IPR043128">
    <property type="entry name" value="Rev_trsase/Diguanyl_cyclase"/>
</dbReference>
<evidence type="ECO:0000313" key="14">
    <source>
        <dbReference type="Proteomes" id="UP000245207"/>
    </source>
</evidence>
<accession>A0A2U1NDT7</accession>
<protein>
    <recommendedName>
        <fullName evidence="12">Integrase catalytic domain-containing protein</fullName>
    </recommendedName>
</protein>
<keyword evidence="2" id="KW-0479">Metal-binding</keyword>
<dbReference type="Gene3D" id="1.10.340.70">
    <property type="match status" value="1"/>
</dbReference>
<evidence type="ECO:0000313" key="13">
    <source>
        <dbReference type="EMBL" id="PWA71682.1"/>
    </source>
</evidence>
<dbReference type="InterPro" id="IPR016197">
    <property type="entry name" value="Chromo-like_dom_sf"/>
</dbReference>
<evidence type="ECO:0000259" key="12">
    <source>
        <dbReference type="PROSITE" id="PS50994"/>
    </source>
</evidence>
<evidence type="ECO:0000256" key="7">
    <source>
        <dbReference type="ARBA" id="ARBA00022918"/>
    </source>
</evidence>
<dbReference type="Pfam" id="PF17919">
    <property type="entry name" value="RT_RNaseH_2"/>
    <property type="match status" value="1"/>
</dbReference>
<evidence type="ECO:0000256" key="3">
    <source>
        <dbReference type="ARBA" id="ARBA00022750"/>
    </source>
</evidence>
<sequence length="732" mass="83770">MDPKKVAAVRDWPVPKTQRQVRGFLGLAWYYRRFVKGYATMAAPLTDLLQKDGFKWDERESTAFEVLKQQLSTAPILGLPNFDQTFIVETDASSDGIGAVLVQNNQPICYFSRKLGPRMRVAATYQKELFAIVEAVYKWRQYLLGRRFIIRTDHRSLKELMQQVILAPIQQKYVRKLMGFDFVIEYKPGALNQVADALSREYEDEELISSSFMTISQPLVGFLAKLRVENETLVELIDLNQKLDRGEPMAEFRRENGLLIYQDRYFIGTESKLKLLLLQEFHDTPSAGHSGVKKMLVGLSALFYWRGMRKAVEDFIKNCLVCQQTKYSTQVSGGYLQPLPTPSAVWEDISMDFITGLPLSKGFTVIFVVVDRFSKYAHFAALPSSFNAHQLAEVFVDTIVKLHGIPKTIVSDRDPIFVSKFWTQLFKLSGTHLNHSTAYHPQTDGQTEVVNRGLEQYLRAMVTDRPHHWVRFLSWAEYSYNTSYHSSIKMTPYQALYGRLPLSIIPYPPGSSKLAAVDELLIERDRLLQQLRQNLLAAKNQMEEKANLKRREVEFQVGDKVLVKLQPYRQLSLAKRSSNKLAKRYYGPYEVLERVGKVAYRLALPVTSKIHPVFHVSILKPYLGNGSEEATELPEDFQEGQPVEQPLAICDSRFVLRNGSPVKQVLVQWVGGSPQDATWEWVTDFQLAYPSYDLEDKVVSEEEGNDTSVSLDQGRSKRVPVAPSWHKDFFMG</sequence>
<dbReference type="GO" id="GO:0003964">
    <property type="term" value="F:RNA-directed DNA polymerase activity"/>
    <property type="evidence" value="ECO:0007669"/>
    <property type="project" value="UniProtKB-KW"/>
</dbReference>
<comment type="caution">
    <text evidence="13">The sequence shown here is derived from an EMBL/GenBank/DDBJ whole genome shotgun (WGS) entry which is preliminary data.</text>
</comment>
<dbReference type="AlphaFoldDB" id="A0A2U1NDT7"/>
<dbReference type="Pfam" id="PF24626">
    <property type="entry name" value="SH3_Tf2-1"/>
    <property type="match status" value="1"/>
</dbReference>
<dbReference type="Gene3D" id="3.30.420.10">
    <property type="entry name" value="Ribonuclease H-like superfamily/Ribonuclease H"/>
    <property type="match status" value="1"/>
</dbReference>
<dbReference type="FunFam" id="3.30.70.270:FF:000020">
    <property type="entry name" value="Transposon Tf2-6 polyprotein-like Protein"/>
    <property type="match status" value="1"/>
</dbReference>
<evidence type="ECO:0000256" key="9">
    <source>
        <dbReference type="ARBA" id="ARBA00023125"/>
    </source>
</evidence>
<keyword evidence="8" id="KW-0548">Nucleotidyltransferase</keyword>
<organism evidence="13 14">
    <name type="scientific">Artemisia annua</name>
    <name type="common">Sweet wormwood</name>
    <dbReference type="NCBI Taxonomy" id="35608"/>
    <lineage>
        <taxon>Eukaryota</taxon>
        <taxon>Viridiplantae</taxon>
        <taxon>Streptophyta</taxon>
        <taxon>Embryophyta</taxon>
        <taxon>Tracheophyta</taxon>
        <taxon>Spermatophyta</taxon>
        <taxon>Magnoliopsida</taxon>
        <taxon>eudicotyledons</taxon>
        <taxon>Gunneridae</taxon>
        <taxon>Pentapetalae</taxon>
        <taxon>asterids</taxon>
        <taxon>campanulids</taxon>
        <taxon>Asterales</taxon>
        <taxon>Asteraceae</taxon>
        <taxon>Asteroideae</taxon>
        <taxon>Anthemideae</taxon>
        <taxon>Artemisiinae</taxon>
        <taxon>Artemisia</taxon>
    </lineage>
</organism>
<evidence type="ECO:0000256" key="1">
    <source>
        <dbReference type="ARBA" id="ARBA00022670"/>
    </source>
</evidence>
<keyword evidence="14" id="KW-1185">Reference proteome</keyword>
<evidence type="ECO:0000256" key="11">
    <source>
        <dbReference type="ARBA" id="ARBA00023268"/>
    </source>
</evidence>
<dbReference type="CDD" id="cd09274">
    <property type="entry name" value="RNase_HI_RT_Ty3"/>
    <property type="match status" value="1"/>
</dbReference>
<dbReference type="GO" id="GO:0006508">
    <property type="term" value="P:proteolysis"/>
    <property type="evidence" value="ECO:0007669"/>
    <property type="project" value="UniProtKB-KW"/>
</dbReference>
<dbReference type="Pfam" id="PF17921">
    <property type="entry name" value="Integrase_H2C2"/>
    <property type="match status" value="1"/>
</dbReference>
<dbReference type="GO" id="GO:0006310">
    <property type="term" value="P:DNA recombination"/>
    <property type="evidence" value="ECO:0007669"/>
    <property type="project" value="UniProtKB-KW"/>
</dbReference>
<name>A0A2U1NDT7_ARTAN</name>
<keyword evidence="8" id="KW-0808">Transferase</keyword>
<dbReference type="SUPFAM" id="SSF54160">
    <property type="entry name" value="Chromo domain-like"/>
    <property type="match status" value="1"/>
</dbReference>
<dbReference type="InterPro" id="IPR012337">
    <property type="entry name" value="RNaseH-like_sf"/>
</dbReference>
<feature type="domain" description="Integrase catalytic" evidence="12">
    <location>
        <begin position="336"/>
        <end position="500"/>
    </location>
</feature>
<dbReference type="STRING" id="35608.A0A2U1NDT7"/>
<dbReference type="GO" id="GO:0046872">
    <property type="term" value="F:metal ion binding"/>
    <property type="evidence" value="ECO:0007669"/>
    <property type="project" value="UniProtKB-KW"/>
</dbReference>
<keyword evidence="9" id="KW-0238">DNA-binding</keyword>
<evidence type="ECO:0000256" key="2">
    <source>
        <dbReference type="ARBA" id="ARBA00022723"/>
    </source>
</evidence>
<reference evidence="13 14" key="1">
    <citation type="journal article" date="2018" name="Mol. Plant">
        <title>The genome of Artemisia annua provides insight into the evolution of Asteraceae family and artemisinin biosynthesis.</title>
        <authorList>
            <person name="Shen Q."/>
            <person name="Zhang L."/>
            <person name="Liao Z."/>
            <person name="Wang S."/>
            <person name="Yan T."/>
            <person name="Shi P."/>
            <person name="Liu M."/>
            <person name="Fu X."/>
            <person name="Pan Q."/>
            <person name="Wang Y."/>
            <person name="Lv Z."/>
            <person name="Lu X."/>
            <person name="Zhang F."/>
            <person name="Jiang W."/>
            <person name="Ma Y."/>
            <person name="Chen M."/>
            <person name="Hao X."/>
            <person name="Li L."/>
            <person name="Tang Y."/>
            <person name="Lv G."/>
            <person name="Zhou Y."/>
            <person name="Sun X."/>
            <person name="Brodelius P.E."/>
            <person name="Rose J.K.C."/>
            <person name="Tang K."/>
        </authorList>
    </citation>
    <scope>NUCLEOTIDE SEQUENCE [LARGE SCALE GENOMIC DNA]</scope>
    <source>
        <strain evidence="14">cv. Huhao1</strain>
        <tissue evidence="13">Leaf</tissue>
    </source>
</reference>
<dbReference type="OrthoDB" id="2013610at2759"/>
<dbReference type="InterPro" id="IPR036397">
    <property type="entry name" value="RNaseH_sf"/>
</dbReference>
<dbReference type="Pfam" id="PF00665">
    <property type="entry name" value="rve"/>
    <property type="match status" value="1"/>
</dbReference>
<dbReference type="GO" id="GO:0015074">
    <property type="term" value="P:DNA integration"/>
    <property type="evidence" value="ECO:0007669"/>
    <property type="project" value="UniProtKB-KW"/>
</dbReference>
<evidence type="ECO:0000256" key="6">
    <source>
        <dbReference type="ARBA" id="ARBA00022908"/>
    </source>
</evidence>
<keyword evidence="10" id="KW-0233">DNA recombination</keyword>
<dbReference type="SUPFAM" id="SSF56672">
    <property type="entry name" value="DNA/RNA polymerases"/>
    <property type="match status" value="1"/>
</dbReference>
<evidence type="ECO:0000256" key="5">
    <source>
        <dbReference type="ARBA" id="ARBA00022842"/>
    </source>
</evidence>
<keyword evidence="8" id="KW-0239">DNA-directed DNA polymerase</keyword>
<dbReference type="InterPro" id="IPR056924">
    <property type="entry name" value="SH3_Tf2-1"/>
</dbReference>
<dbReference type="InterPro" id="IPR050951">
    <property type="entry name" value="Retrovirus_Pol_polyprotein"/>
</dbReference>
<evidence type="ECO:0000256" key="10">
    <source>
        <dbReference type="ARBA" id="ARBA00023172"/>
    </source>
</evidence>
<dbReference type="PROSITE" id="PS50994">
    <property type="entry name" value="INTEGRASE"/>
    <property type="match status" value="1"/>
</dbReference>
<keyword evidence="1" id="KW-0645">Protease</keyword>
<dbReference type="SUPFAM" id="SSF53098">
    <property type="entry name" value="Ribonuclease H-like"/>
    <property type="match status" value="1"/>
</dbReference>
<keyword evidence="7" id="KW-0695">RNA-directed DNA polymerase</keyword>
<keyword evidence="11" id="KW-0511">Multifunctional enzyme</keyword>
<dbReference type="EMBL" id="PKPP01003038">
    <property type="protein sequence ID" value="PWA71682.1"/>
    <property type="molecule type" value="Genomic_DNA"/>
</dbReference>
<dbReference type="GO" id="GO:0003677">
    <property type="term" value="F:DNA binding"/>
    <property type="evidence" value="ECO:0007669"/>
    <property type="project" value="UniProtKB-KW"/>
</dbReference>
<keyword evidence="3" id="KW-0064">Aspartyl protease</keyword>
<evidence type="ECO:0000256" key="8">
    <source>
        <dbReference type="ARBA" id="ARBA00022932"/>
    </source>
</evidence>
<dbReference type="PANTHER" id="PTHR37984">
    <property type="entry name" value="PROTEIN CBG26694"/>
    <property type="match status" value="1"/>
</dbReference>
<keyword evidence="4" id="KW-0378">Hydrolase</keyword>
<dbReference type="InterPro" id="IPR041588">
    <property type="entry name" value="Integrase_H2C2"/>
</dbReference>
<dbReference type="InterPro" id="IPR001584">
    <property type="entry name" value="Integrase_cat-core"/>
</dbReference>
<dbReference type="GO" id="GO:0004190">
    <property type="term" value="F:aspartic-type endopeptidase activity"/>
    <property type="evidence" value="ECO:0007669"/>
    <property type="project" value="UniProtKB-KW"/>
</dbReference>
<dbReference type="InterPro" id="IPR041577">
    <property type="entry name" value="RT_RNaseH_2"/>
</dbReference>
<proteinExistence type="predicted"/>
<dbReference type="Gene3D" id="3.30.70.270">
    <property type="match status" value="1"/>
</dbReference>
<keyword evidence="5" id="KW-0460">Magnesium</keyword>
<dbReference type="GO" id="GO:0003887">
    <property type="term" value="F:DNA-directed DNA polymerase activity"/>
    <property type="evidence" value="ECO:0007669"/>
    <property type="project" value="UniProtKB-KW"/>
</dbReference>
<evidence type="ECO:0000256" key="4">
    <source>
        <dbReference type="ARBA" id="ARBA00022801"/>
    </source>
</evidence>
<gene>
    <name evidence="13" type="ORF">CTI12_AA283380</name>
</gene>
<keyword evidence="6" id="KW-0229">DNA integration</keyword>
<dbReference type="Proteomes" id="UP000245207">
    <property type="component" value="Unassembled WGS sequence"/>
</dbReference>
<dbReference type="PANTHER" id="PTHR37984:SF5">
    <property type="entry name" value="PROTEIN NYNRIN-LIKE"/>
    <property type="match status" value="1"/>
</dbReference>
<dbReference type="InterPro" id="IPR043502">
    <property type="entry name" value="DNA/RNA_pol_sf"/>
</dbReference>